<dbReference type="Proteomes" id="UP001476798">
    <property type="component" value="Unassembled WGS sequence"/>
</dbReference>
<proteinExistence type="predicted"/>
<evidence type="ECO:0000313" key="3">
    <source>
        <dbReference type="Proteomes" id="UP001476798"/>
    </source>
</evidence>
<organism evidence="2 3">
    <name type="scientific">Goodea atripinnis</name>
    <dbReference type="NCBI Taxonomy" id="208336"/>
    <lineage>
        <taxon>Eukaryota</taxon>
        <taxon>Metazoa</taxon>
        <taxon>Chordata</taxon>
        <taxon>Craniata</taxon>
        <taxon>Vertebrata</taxon>
        <taxon>Euteleostomi</taxon>
        <taxon>Actinopterygii</taxon>
        <taxon>Neopterygii</taxon>
        <taxon>Teleostei</taxon>
        <taxon>Neoteleostei</taxon>
        <taxon>Acanthomorphata</taxon>
        <taxon>Ovalentaria</taxon>
        <taxon>Atherinomorphae</taxon>
        <taxon>Cyprinodontiformes</taxon>
        <taxon>Goodeidae</taxon>
        <taxon>Goodea</taxon>
    </lineage>
</organism>
<accession>A0ABV0P0Z3</accession>
<evidence type="ECO:0000256" key="1">
    <source>
        <dbReference type="SAM" id="Phobius"/>
    </source>
</evidence>
<keyword evidence="1" id="KW-0472">Membrane</keyword>
<name>A0ABV0P0Z3_9TELE</name>
<protein>
    <submittedName>
        <fullName evidence="2">Uncharacterized protein</fullName>
    </submittedName>
</protein>
<keyword evidence="3" id="KW-1185">Reference proteome</keyword>
<gene>
    <name evidence="2" type="ORF">GOODEAATRI_001844</name>
</gene>
<comment type="caution">
    <text evidence="2">The sequence shown here is derived from an EMBL/GenBank/DDBJ whole genome shotgun (WGS) entry which is preliminary data.</text>
</comment>
<evidence type="ECO:0000313" key="2">
    <source>
        <dbReference type="EMBL" id="MEQ2177255.1"/>
    </source>
</evidence>
<dbReference type="EMBL" id="JAHRIO010060030">
    <property type="protein sequence ID" value="MEQ2177255.1"/>
    <property type="molecule type" value="Genomic_DNA"/>
</dbReference>
<feature type="transmembrane region" description="Helical" evidence="1">
    <location>
        <begin position="76"/>
        <end position="95"/>
    </location>
</feature>
<sequence>MGLHQQSGGGNRGIMKTVWLSYQDTGCSGRLAPAGGSKMKGSRDLKGKSMRNNKIKSVTQSRVAKYTEKSTIKHKVFTFTCMVCVLFLNIFFWAWKAWLQIP</sequence>
<keyword evidence="1" id="KW-1133">Transmembrane helix</keyword>
<reference evidence="2 3" key="1">
    <citation type="submission" date="2021-06" db="EMBL/GenBank/DDBJ databases">
        <authorList>
            <person name="Palmer J.M."/>
        </authorList>
    </citation>
    <scope>NUCLEOTIDE SEQUENCE [LARGE SCALE GENOMIC DNA]</scope>
    <source>
        <strain evidence="2 3">GA_2019</strain>
        <tissue evidence="2">Muscle</tissue>
    </source>
</reference>
<keyword evidence="1" id="KW-0812">Transmembrane</keyword>